<accession>A0A2T8I6M0</accession>
<name>A0A2T8I6M0_9POAL</name>
<dbReference type="Gramene" id="PVH33319">
    <property type="protein sequence ID" value="PVH33319"/>
    <property type="gene ID" value="PAHAL_9G626400"/>
</dbReference>
<sequence>MELVNRSHQNCKTTIASYMSACAVYFHRGRVLRVREKNDGLCLSSGVSEKWVGGRCLLQAHRHREQTARAPTKRATLGNRKGKTTTTREEQIKAATNKVVFLWSC</sequence>
<gene>
    <name evidence="2" type="ORF">PAHAL_9G626400</name>
</gene>
<dbReference type="EMBL" id="CM008054">
    <property type="protein sequence ID" value="PVH33319.1"/>
    <property type="molecule type" value="Genomic_DNA"/>
</dbReference>
<proteinExistence type="predicted"/>
<organism evidence="2">
    <name type="scientific">Panicum hallii</name>
    <dbReference type="NCBI Taxonomy" id="206008"/>
    <lineage>
        <taxon>Eukaryota</taxon>
        <taxon>Viridiplantae</taxon>
        <taxon>Streptophyta</taxon>
        <taxon>Embryophyta</taxon>
        <taxon>Tracheophyta</taxon>
        <taxon>Spermatophyta</taxon>
        <taxon>Magnoliopsida</taxon>
        <taxon>Liliopsida</taxon>
        <taxon>Poales</taxon>
        <taxon>Poaceae</taxon>
        <taxon>PACMAD clade</taxon>
        <taxon>Panicoideae</taxon>
        <taxon>Panicodae</taxon>
        <taxon>Paniceae</taxon>
        <taxon>Panicinae</taxon>
        <taxon>Panicum</taxon>
        <taxon>Panicum sect. Panicum</taxon>
    </lineage>
</organism>
<dbReference type="Proteomes" id="UP000243499">
    <property type="component" value="Chromosome 9"/>
</dbReference>
<reference evidence="2" key="1">
    <citation type="submission" date="2018-04" db="EMBL/GenBank/DDBJ databases">
        <title>WGS assembly of Panicum hallii.</title>
        <authorList>
            <person name="Lovell J."/>
            <person name="Jenkins J."/>
            <person name="Lowry D."/>
            <person name="Mamidi S."/>
            <person name="Sreedasyam A."/>
            <person name="Weng X."/>
            <person name="Barry K."/>
            <person name="Bonette J."/>
            <person name="Campitelli B."/>
            <person name="Daum C."/>
            <person name="Gordon S."/>
            <person name="Gould B."/>
            <person name="Lipzen A."/>
            <person name="Macqueen A."/>
            <person name="Palacio-Mejia J."/>
            <person name="Plott C."/>
            <person name="Shakirov E."/>
            <person name="Shu S."/>
            <person name="Yoshinaga Y."/>
            <person name="Zane M."/>
            <person name="Rokhsar D."/>
            <person name="Grimwood J."/>
            <person name="Schmutz J."/>
            <person name="Juenger T."/>
        </authorList>
    </citation>
    <scope>NUCLEOTIDE SEQUENCE [LARGE SCALE GENOMIC DNA]</scope>
    <source>
        <strain evidence="2">FIL2</strain>
    </source>
</reference>
<evidence type="ECO:0000256" key="1">
    <source>
        <dbReference type="SAM" id="MobiDB-lite"/>
    </source>
</evidence>
<protein>
    <submittedName>
        <fullName evidence="2">Uncharacterized protein</fullName>
    </submittedName>
</protein>
<feature type="region of interest" description="Disordered" evidence="1">
    <location>
        <begin position="64"/>
        <end position="89"/>
    </location>
</feature>
<dbReference type="AlphaFoldDB" id="A0A2T8I6M0"/>
<evidence type="ECO:0000313" key="2">
    <source>
        <dbReference type="EMBL" id="PVH33319.1"/>
    </source>
</evidence>